<dbReference type="AlphaFoldDB" id="E4TWD0"/>
<reference evidence="1 2" key="1">
    <citation type="journal article" date="2012" name="Stand. Genomic Sci.">
        <title>Complete genome sequence of the sulfur compounds oxidizing chemolithoautotroph Sulfuricurvum kujiense type strain (YK-1(T)).</title>
        <authorList>
            <person name="Han C."/>
            <person name="Kotsyurbenko O."/>
            <person name="Chertkov O."/>
            <person name="Held B."/>
            <person name="Lapidus A."/>
            <person name="Nolan M."/>
            <person name="Lucas S."/>
            <person name="Hammon N."/>
            <person name="Deshpande S."/>
            <person name="Cheng J.F."/>
            <person name="Tapia R."/>
            <person name="Goodwin L.A."/>
            <person name="Pitluck S."/>
            <person name="Liolios K."/>
            <person name="Pagani I."/>
            <person name="Ivanova N."/>
            <person name="Mavromatis K."/>
            <person name="Mikhailova N."/>
            <person name="Pati A."/>
            <person name="Chen A."/>
            <person name="Palaniappan K."/>
            <person name="Land M."/>
            <person name="Hauser L."/>
            <person name="Chang Y.J."/>
            <person name="Jeffries C.D."/>
            <person name="Brambilla E.M."/>
            <person name="Rohde M."/>
            <person name="Spring S."/>
            <person name="Sikorski J."/>
            <person name="Goker M."/>
            <person name="Woyke T."/>
            <person name="Bristow J."/>
            <person name="Eisen J.A."/>
            <person name="Markowitz V."/>
            <person name="Hugenholtz P."/>
            <person name="Kyrpides N.C."/>
            <person name="Klenk H.P."/>
            <person name="Detter J.C."/>
        </authorList>
    </citation>
    <scope>NUCLEOTIDE SEQUENCE [LARGE SCALE GENOMIC DNA]</scope>
    <source>
        <strain evidence="2">ATCC BAA-921 / DSM 16994 / JCM 11577 / YK-1</strain>
    </source>
</reference>
<sequence length="65" mass="7455">MKSECGFCKSEDVETAWVDGDMVVMCPICGMESVVLYPESINYFNSEINDEYASYQRDKSVRFHA</sequence>
<name>E4TWD0_SULKY</name>
<dbReference type="KEGG" id="sku:Sulku_1085"/>
<proteinExistence type="predicted"/>
<dbReference type="EMBL" id="CP002355">
    <property type="protein sequence ID" value="ADR33748.1"/>
    <property type="molecule type" value="Genomic_DNA"/>
</dbReference>
<organism evidence="1 2">
    <name type="scientific">Sulfuricurvum kujiense (strain ATCC BAA-921 / DSM 16994 / JCM 11577 / YK-1)</name>
    <dbReference type="NCBI Taxonomy" id="709032"/>
    <lineage>
        <taxon>Bacteria</taxon>
        <taxon>Pseudomonadati</taxon>
        <taxon>Campylobacterota</taxon>
        <taxon>Epsilonproteobacteria</taxon>
        <taxon>Campylobacterales</taxon>
        <taxon>Sulfurimonadaceae</taxon>
        <taxon>Sulfuricurvum</taxon>
    </lineage>
</organism>
<gene>
    <name evidence="1" type="ordered locus">Sulku_1085</name>
</gene>
<accession>E4TWD0</accession>
<keyword evidence="2" id="KW-1185">Reference proteome</keyword>
<dbReference type="HOGENOM" id="CLU_2848220_0_0_7"/>
<evidence type="ECO:0000313" key="1">
    <source>
        <dbReference type="EMBL" id="ADR33748.1"/>
    </source>
</evidence>
<evidence type="ECO:0000313" key="2">
    <source>
        <dbReference type="Proteomes" id="UP000008721"/>
    </source>
</evidence>
<dbReference type="Proteomes" id="UP000008721">
    <property type="component" value="Chromosome"/>
</dbReference>
<protein>
    <submittedName>
        <fullName evidence="1">Uncharacterized protein</fullName>
    </submittedName>
</protein>